<name>A0ABT0L833_9GAMM</name>
<dbReference type="InterPro" id="IPR058625">
    <property type="entry name" value="MdtA-like_BSH"/>
</dbReference>
<evidence type="ECO:0000259" key="5">
    <source>
        <dbReference type="Pfam" id="PF25917"/>
    </source>
</evidence>
<gene>
    <name evidence="8" type="ORF">L2764_03395</name>
</gene>
<feature type="chain" id="PRO_5046584621" evidence="3">
    <location>
        <begin position="23"/>
        <end position="415"/>
    </location>
</feature>
<sequence>MSKQYTMRLLILSSLTALVLTACGGSEESTAAATARPAPTVDVANVVSQRITEWDQFTGRLQAPQTVQLMPRVSGYLQQVNFKEGALVNEGDLLFQIDAAPFQTEVLRLKAQLQSSQAAQTLANSEYTRAEKLHKKQAISEEMLETRFANKHQAAASVASQQAALTRAELELAYTQIKAPITGRVSYAQVTAGNYVTAGKTELTRLVSTEKMYAYFDVDEQSYLGYTQLMNKARLNGEQNQGSQVYMALTNDKDYHYLGHIDFVDNAINPRTGTIRLRATFSNDSQRLLPGLFARIKLMSGDAYQGILIDEKAIGTDLNNKFVLVVNDEQTLEYRSVLLGEKINGLRIVTSGLKASDEIVVNGLQRVRPSMQVTPNKVAMATAAQLTQLQREQQTFDDNAEAPLTVNTASQQNRG</sequence>
<dbReference type="NCBIfam" id="TIGR01730">
    <property type="entry name" value="RND_mfp"/>
    <property type="match status" value="1"/>
</dbReference>
<evidence type="ECO:0000259" key="7">
    <source>
        <dbReference type="Pfam" id="PF25967"/>
    </source>
</evidence>
<comment type="caution">
    <text evidence="8">The sequence shown here is derived from an EMBL/GenBank/DDBJ whole genome shotgun (WGS) entry which is preliminary data.</text>
</comment>
<feature type="domain" description="Multidrug resistance protein MdtA-like alpha-helical hairpin" evidence="4">
    <location>
        <begin position="108"/>
        <end position="175"/>
    </location>
</feature>
<comment type="subcellular location">
    <subcellularLocation>
        <location evidence="1">Cell inner membrane</location>
        <topology evidence="1">Lipid-anchor</topology>
    </subcellularLocation>
</comment>
<accession>A0ABT0L833</accession>
<proteinExistence type="inferred from homology"/>
<feature type="signal peptide" evidence="3">
    <location>
        <begin position="1"/>
        <end position="22"/>
    </location>
</feature>
<evidence type="ECO:0000256" key="3">
    <source>
        <dbReference type="SAM" id="SignalP"/>
    </source>
</evidence>
<evidence type="ECO:0000313" key="8">
    <source>
        <dbReference type="EMBL" id="MCL1123550.1"/>
    </source>
</evidence>
<dbReference type="InterPro" id="IPR058627">
    <property type="entry name" value="MdtA-like_C"/>
</dbReference>
<evidence type="ECO:0000256" key="2">
    <source>
        <dbReference type="ARBA" id="ARBA00009477"/>
    </source>
</evidence>
<protein>
    <submittedName>
        <fullName evidence="8">Efflux RND transporter periplasmic adaptor subunit</fullName>
    </submittedName>
</protein>
<evidence type="ECO:0000259" key="6">
    <source>
        <dbReference type="Pfam" id="PF25944"/>
    </source>
</evidence>
<dbReference type="InterPro" id="IPR058626">
    <property type="entry name" value="MdtA-like_b-barrel"/>
</dbReference>
<dbReference type="Pfam" id="PF25967">
    <property type="entry name" value="RND-MFP_C"/>
    <property type="match status" value="1"/>
</dbReference>
<dbReference type="Gene3D" id="1.10.287.470">
    <property type="entry name" value="Helix hairpin bin"/>
    <property type="match status" value="1"/>
</dbReference>
<dbReference type="Gene3D" id="2.40.30.170">
    <property type="match status" value="1"/>
</dbReference>
<dbReference type="PROSITE" id="PS51257">
    <property type="entry name" value="PROKAR_LIPOPROTEIN"/>
    <property type="match status" value="1"/>
</dbReference>
<dbReference type="Pfam" id="PF25876">
    <property type="entry name" value="HH_MFP_RND"/>
    <property type="match status" value="1"/>
</dbReference>
<dbReference type="PANTHER" id="PTHR30158">
    <property type="entry name" value="ACRA/E-RELATED COMPONENT OF DRUG EFFLUX TRANSPORTER"/>
    <property type="match status" value="1"/>
</dbReference>
<feature type="domain" description="Multidrug resistance protein MdtA-like C-terminal permuted SH3" evidence="7">
    <location>
        <begin position="307"/>
        <end position="366"/>
    </location>
</feature>
<evidence type="ECO:0000313" key="9">
    <source>
        <dbReference type="Proteomes" id="UP001203423"/>
    </source>
</evidence>
<reference evidence="8 9" key="1">
    <citation type="submission" date="2022-01" db="EMBL/GenBank/DDBJ databases">
        <title>Whole genome-based taxonomy of the Shewanellaceae.</title>
        <authorList>
            <person name="Martin-Rodriguez A.J."/>
        </authorList>
    </citation>
    <scope>NUCLEOTIDE SEQUENCE [LARGE SCALE GENOMIC DNA]</scope>
    <source>
        <strain evidence="8 9">DSM 17177</strain>
    </source>
</reference>
<organism evidence="8 9">
    <name type="scientific">Shewanella surugensis</name>
    <dbReference type="NCBI Taxonomy" id="212020"/>
    <lineage>
        <taxon>Bacteria</taxon>
        <taxon>Pseudomonadati</taxon>
        <taxon>Pseudomonadota</taxon>
        <taxon>Gammaproteobacteria</taxon>
        <taxon>Alteromonadales</taxon>
        <taxon>Shewanellaceae</taxon>
        <taxon>Shewanella</taxon>
    </lineage>
</organism>
<dbReference type="SUPFAM" id="SSF111369">
    <property type="entry name" value="HlyD-like secretion proteins"/>
    <property type="match status" value="1"/>
</dbReference>
<dbReference type="Gene3D" id="2.40.420.20">
    <property type="match status" value="1"/>
</dbReference>
<dbReference type="InterPro" id="IPR006143">
    <property type="entry name" value="RND_pump_MFP"/>
</dbReference>
<evidence type="ECO:0000256" key="1">
    <source>
        <dbReference type="ARBA" id="ARBA00004519"/>
    </source>
</evidence>
<dbReference type="Pfam" id="PF25917">
    <property type="entry name" value="BSH_RND"/>
    <property type="match status" value="1"/>
</dbReference>
<dbReference type="Gene3D" id="2.40.50.100">
    <property type="match status" value="1"/>
</dbReference>
<feature type="domain" description="Multidrug resistance protein MdtA-like beta-barrel" evidence="6">
    <location>
        <begin position="234"/>
        <end position="299"/>
    </location>
</feature>
<dbReference type="InterPro" id="IPR058624">
    <property type="entry name" value="MdtA-like_HH"/>
</dbReference>
<keyword evidence="9" id="KW-1185">Reference proteome</keyword>
<dbReference type="Pfam" id="PF25944">
    <property type="entry name" value="Beta-barrel_RND"/>
    <property type="match status" value="1"/>
</dbReference>
<dbReference type="RefSeq" id="WP_248938838.1">
    <property type="nucleotide sequence ID" value="NZ_JAKIKS010000008.1"/>
</dbReference>
<dbReference type="PANTHER" id="PTHR30158:SF26">
    <property type="entry name" value="RESISTANCE-NODULATION-CELL DIVISION (RND) MULTIDRUG EFFLUX MEMBRANE FUSION PROTEIN MEXE"/>
    <property type="match status" value="1"/>
</dbReference>
<feature type="domain" description="Multidrug resistance protein MdtA-like barrel-sandwich hybrid" evidence="5">
    <location>
        <begin position="66"/>
        <end position="202"/>
    </location>
</feature>
<dbReference type="Proteomes" id="UP001203423">
    <property type="component" value="Unassembled WGS sequence"/>
</dbReference>
<keyword evidence="3" id="KW-0732">Signal</keyword>
<comment type="similarity">
    <text evidence="2">Belongs to the membrane fusion protein (MFP) (TC 8.A.1) family.</text>
</comment>
<dbReference type="EMBL" id="JAKIKS010000008">
    <property type="protein sequence ID" value="MCL1123550.1"/>
    <property type="molecule type" value="Genomic_DNA"/>
</dbReference>
<evidence type="ECO:0000259" key="4">
    <source>
        <dbReference type="Pfam" id="PF25876"/>
    </source>
</evidence>